<dbReference type="RefSeq" id="XP_040759445.1">
    <property type="nucleotide sequence ID" value="XM_040902537.1"/>
</dbReference>
<evidence type="ECO:0000313" key="1">
    <source>
        <dbReference type="EMBL" id="KZT01705.1"/>
    </source>
</evidence>
<accession>A0A165BV07</accession>
<dbReference type="AlphaFoldDB" id="A0A165BV07"/>
<reference evidence="1 2" key="1">
    <citation type="journal article" date="2016" name="Mol. Biol. Evol.">
        <title>Comparative Genomics of Early-Diverging Mushroom-Forming Fungi Provides Insights into the Origins of Lignocellulose Decay Capabilities.</title>
        <authorList>
            <person name="Nagy L.G."/>
            <person name="Riley R."/>
            <person name="Tritt A."/>
            <person name="Adam C."/>
            <person name="Daum C."/>
            <person name="Floudas D."/>
            <person name="Sun H."/>
            <person name="Yadav J.S."/>
            <person name="Pangilinan J."/>
            <person name="Larsson K.H."/>
            <person name="Matsuura K."/>
            <person name="Barry K."/>
            <person name="Labutti K."/>
            <person name="Kuo R."/>
            <person name="Ohm R.A."/>
            <person name="Bhattacharya S.S."/>
            <person name="Shirouzu T."/>
            <person name="Yoshinaga Y."/>
            <person name="Martin F.M."/>
            <person name="Grigoriev I.V."/>
            <person name="Hibbett D.S."/>
        </authorList>
    </citation>
    <scope>NUCLEOTIDE SEQUENCE [LARGE SCALE GENOMIC DNA]</scope>
    <source>
        <strain evidence="1 2">93-53</strain>
    </source>
</reference>
<protein>
    <submittedName>
        <fullName evidence="1">Uncharacterized protein</fullName>
    </submittedName>
</protein>
<sequence>MPSKMRPIWGIALRAQTLSVDDCIYEDCLAKDGFQIRLFVTSRKRNGVRIHTAVNMHSIDWRVLYGWSMADASTESIGFVWPSDRFPVHLLSPPPPRSKLRSSYLQRSYAFSCRRDVMAFLAHCVQDDLYSSINCARNAGRRYMEVSKISVEGDCTGSHAKTRFWIVPAGSIGDSVQGRAQQRSAPG</sequence>
<dbReference type="EMBL" id="KV427661">
    <property type="protein sequence ID" value="KZT01705.1"/>
    <property type="molecule type" value="Genomic_DNA"/>
</dbReference>
<name>A0A165BV07_9APHY</name>
<dbReference type="GeneID" id="63819568"/>
<evidence type="ECO:0000313" key="2">
    <source>
        <dbReference type="Proteomes" id="UP000076871"/>
    </source>
</evidence>
<dbReference type="Proteomes" id="UP000076871">
    <property type="component" value="Unassembled WGS sequence"/>
</dbReference>
<proteinExistence type="predicted"/>
<keyword evidence="2" id="KW-1185">Reference proteome</keyword>
<organism evidence="1 2">
    <name type="scientific">Laetiporus sulphureus 93-53</name>
    <dbReference type="NCBI Taxonomy" id="1314785"/>
    <lineage>
        <taxon>Eukaryota</taxon>
        <taxon>Fungi</taxon>
        <taxon>Dikarya</taxon>
        <taxon>Basidiomycota</taxon>
        <taxon>Agaricomycotina</taxon>
        <taxon>Agaricomycetes</taxon>
        <taxon>Polyporales</taxon>
        <taxon>Laetiporus</taxon>
    </lineage>
</organism>
<dbReference type="InParanoid" id="A0A165BV07"/>
<gene>
    <name evidence="1" type="ORF">LAESUDRAFT_453798</name>
</gene>